<proteinExistence type="predicted"/>
<evidence type="ECO:0000313" key="2">
    <source>
        <dbReference type="EMBL" id="TDE41647.1"/>
    </source>
</evidence>
<protein>
    <submittedName>
        <fullName evidence="2">DUF2075 domain-containing protein</fullName>
    </submittedName>
</protein>
<keyword evidence="3" id="KW-1185">Reference proteome</keyword>
<dbReference type="Gene3D" id="3.40.50.300">
    <property type="entry name" value="P-loop containing nucleotide triphosphate hydrolases"/>
    <property type="match status" value="1"/>
</dbReference>
<accession>A0A4R5F3B6</accession>
<dbReference type="AlphaFoldDB" id="A0A4R5F3B6"/>
<dbReference type="RefSeq" id="WP_132634795.1">
    <property type="nucleotide sequence ID" value="NZ_SMLD01000093.1"/>
</dbReference>
<gene>
    <name evidence="2" type="ORF">E1295_29340</name>
</gene>
<comment type="caution">
    <text evidence="2">The sequence shown here is derived from an EMBL/GenBank/DDBJ whole genome shotgun (WGS) entry which is preliminary data.</text>
</comment>
<evidence type="ECO:0000313" key="3">
    <source>
        <dbReference type="Proteomes" id="UP000295136"/>
    </source>
</evidence>
<dbReference type="InterPro" id="IPR027417">
    <property type="entry name" value="P-loop_NTPase"/>
</dbReference>
<dbReference type="SUPFAM" id="SSF52540">
    <property type="entry name" value="P-loop containing nucleoside triphosphate hydrolases"/>
    <property type="match status" value="1"/>
</dbReference>
<organism evidence="2 3">
    <name type="scientific">Nonomuraea mesophila</name>
    <dbReference type="NCBI Taxonomy" id="2530382"/>
    <lineage>
        <taxon>Bacteria</taxon>
        <taxon>Bacillati</taxon>
        <taxon>Actinomycetota</taxon>
        <taxon>Actinomycetes</taxon>
        <taxon>Streptosporangiales</taxon>
        <taxon>Streptosporangiaceae</taxon>
        <taxon>Nonomuraea</taxon>
    </lineage>
</organism>
<reference evidence="2 3" key="1">
    <citation type="submission" date="2019-03" db="EMBL/GenBank/DDBJ databases">
        <title>Draft genome sequences of novel Actinobacteria.</title>
        <authorList>
            <person name="Sahin N."/>
            <person name="Ay H."/>
            <person name="Saygin H."/>
        </authorList>
    </citation>
    <scope>NUCLEOTIDE SEQUENCE [LARGE SCALE GENOMIC DNA]</scope>
    <source>
        <strain evidence="2 3">6K102</strain>
    </source>
</reference>
<dbReference type="EMBL" id="SMLD01000093">
    <property type="protein sequence ID" value="TDE41647.1"/>
    <property type="molecule type" value="Genomic_DNA"/>
</dbReference>
<evidence type="ECO:0000259" key="1">
    <source>
        <dbReference type="Pfam" id="PF09848"/>
    </source>
</evidence>
<dbReference type="Pfam" id="PF09848">
    <property type="entry name" value="SLFN-g3_helicase"/>
    <property type="match status" value="1"/>
</dbReference>
<feature type="domain" description="Schlafen group 3-like DNA/RNA helicase" evidence="1">
    <location>
        <begin position="268"/>
        <end position="615"/>
    </location>
</feature>
<sequence length="665" mass="74266">MRARYLLAASAAHLRQRLIEDQEGLVGELVARAAQVYNTTVGTSEKETWRSSVRHVVNLLVETNLGNVMVILEMNNLSSDGRIDMVLVGSQPGTRDLSVVLVENKRWSWALMSHELGEVIHPGSPAGDLHPVKQVWSYGESMLQHMSHLHSARMHYVVNLHVAKRKDVAGILPPAAPLPSECDGSVHIFAGDERDKFATFLTGAISGDHAVEHLRDIDEARVRPNEDLMRAVDQAVRERPIFVLLDQQQLAVERVIRAVRRAGSASNKEIFIIKGGPGTGKSVLALELLGRLNRLGFAAKHASGSSAFAGALREHLSGTRKGAEKVFTYFNQHGWRTENDLDALVIDEGHRLRPTSSNHRTRAEDRTDVPQACELINAARVPVFLLDPYQVIRADEVGTVETIRQAADDCGVAPGNVHEIVLDSQFRHSRCPEYVDWVERLFGYHGGAPAPWTPRDEYDVFLAASPQEMEKYLRLRMAQDATARIVAGFWWPWAKATDRKGDLELDIRIGEWHRAWNAHKKYVRKRIPGPETWATDPAGFEQVGCIYTAQSFEWDYVGLIMGEDYVWRDGQWAAVKNKDHAMRGVHGERLHEVVRNTYRTLATRGARGAVLFSADEQTQLMLTNAGIPLLVDELDRLSSSAVGRDALAAPHVQFRLPKPTSGQLF</sequence>
<name>A0A4R5F3B6_9ACTN</name>
<dbReference type="InterPro" id="IPR018647">
    <property type="entry name" value="SLFN_3-like_DNA/RNA_helicase"/>
</dbReference>
<dbReference type="Proteomes" id="UP000295136">
    <property type="component" value="Unassembled WGS sequence"/>
</dbReference>